<dbReference type="AlphaFoldDB" id="A0A8S3AHL2"/>
<sequence length="69" mass="7654">MQTTTLPELIAAEEERNKSLDNIQKEVEQSTSVPEVVMASTEETKTEDGQSVIADKPNEDVAEDMSWEA</sequence>
<evidence type="ECO:0000313" key="3">
    <source>
        <dbReference type="Proteomes" id="UP000676336"/>
    </source>
</evidence>
<feature type="non-terminal residue" evidence="2">
    <location>
        <position position="69"/>
    </location>
</feature>
<proteinExistence type="predicted"/>
<protein>
    <submittedName>
        <fullName evidence="2">Uncharacterized protein</fullName>
    </submittedName>
</protein>
<evidence type="ECO:0000256" key="1">
    <source>
        <dbReference type="SAM" id="MobiDB-lite"/>
    </source>
</evidence>
<organism evidence="2 3">
    <name type="scientific">Rotaria magnacalcarata</name>
    <dbReference type="NCBI Taxonomy" id="392030"/>
    <lineage>
        <taxon>Eukaryota</taxon>
        <taxon>Metazoa</taxon>
        <taxon>Spiralia</taxon>
        <taxon>Gnathifera</taxon>
        <taxon>Rotifera</taxon>
        <taxon>Eurotatoria</taxon>
        <taxon>Bdelloidea</taxon>
        <taxon>Philodinida</taxon>
        <taxon>Philodinidae</taxon>
        <taxon>Rotaria</taxon>
    </lineage>
</organism>
<dbReference type="EMBL" id="CAJOBI010130942">
    <property type="protein sequence ID" value="CAF4724142.1"/>
    <property type="molecule type" value="Genomic_DNA"/>
</dbReference>
<comment type="caution">
    <text evidence="2">The sequence shown here is derived from an EMBL/GenBank/DDBJ whole genome shotgun (WGS) entry which is preliminary data.</text>
</comment>
<dbReference type="Proteomes" id="UP000676336">
    <property type="component" value="Unassembled WGS sequence"/>
</dbReference>
<name>A0A8S3AHL2_9BILA</name>
<accession>A0A8S3AHL2</accession>
<feature type="compositionally biased region" description="Acidic residues" evidence="1">
    <location>
        <begin position="60"/>
        <end position="69"/>
    </location>
</feature>
<feature type="region of interest" description="Disordered" evidence="1">
    <location>
        <begin position="26"/>
        <end position="69"/>
    </location>
</feature>
<reference evidence="2" key="1">
    <citation type="submission" date="2021-02" db="EMBL/GenBank/DDBJ databases">
        <authorList>
            <person name="Nowell W R."/>
        </authorList>
    </citation>
    <scope>NUCLEOTIDE SEQUENCE</scope>
</reference>
<gene>
    <name evidence="2" type="ORF">SMN809_LOCUS43979</name>
</gene>
<evidence type="ECO:0000313" key="2">
    <source>
        <dbReference type="EMBL" id="CAF4724142.1"/>
    </source>
</evidence>